<dbReference type="RefSeq" id="WP_129527063.1">
    <property type="nucleotide sequence ID" value="NZ_UFQB01000006.1"/>
</dbReference>
<dbReference type="PROSITE" id="PS50968">
    <property type="entry name" value="BIOTINYL_LIPOYL"/>
    <property type="match status" value="1"/>
</dbReference>
<keyword evidence="4" id="KW-0275">Fatty acid biosynthesis</keyword>
<dbReference type="OrthoDB" id="9811735at2"/>
<dbReference type="SUPFAM" id="SSF51230">
    <property type="entry name" value="Single hybrid motif"/>
    <property type="match status" value="1"/>
</dbReference>
<dbReference type="Gene3D" id="2.40.50.100">
    <property type="match status" value="1"/>
</dbReference>
<name>A0A446CAK1_9BURK</name>
<keyword evidence="4" id="KW-0443">Lipid metabolism</keyword>
<evidence type="ECO:0000256" key="5">
    <source>
        <dbReference type="SAM" id="MobiDB-lite"/>
    </source>
</evidence>
<reference evidence="7 8" key="1">
    <citation type="submission" date="2018-07" db="EMBL/GenBank/DDBJ databases">
        <authorList>
            <person name="Peeters C."/>
        </authorList>
    </citation>
    <scope>NUCLEOTIDE SEQUENCE [LARGE SCALE GENOMIC DNA]</scope>
    <source>
        <strain evidence="7 8">LMG 3411</strain>
    </source>
</reference>
<evidence type="ECO:0000256" key="3">
    <source>
        <dbReference type="ARBA" id="ARBA00023267"/>
    </source>
</evidence>
<feature type="region of interest" description="Disordered" evidence="5">
    <location>
        <begin position="38"/>
        <end position="70"/>
    </location>
</feature>
<protein>
    <recommendedName>
        <fullName evidence="2 4">Biotin carboxyl carrier protein of acetyl-CoA carboxylase</fullName>
    </recommendedName>
</protein>
<dbReference type="InterPro" id="IPR011053">
    <property type="entry name" value="Single_hybrid_motif"/>
</dbReference>
<gene>
    <name evidence="7" type="primary">accB_1</name>
    <name evidence="7" type="ORF">AGI3411_01820</name>
</gene>
<sequence>MTQNTQLILDMIDLVAEERIAELYVSEPAFGVRIRRRAGSVDSAPPPGSAAPPGMPASEPQAAAAAPTSQTVAAPLAGAFYRASSPGGEPLAREGGWAAAGAPLCVIEAMKMLTEVAAPQAGTIVRVLCEDGQMVEQGQALFILEPGEADHVS</sequence>
<dbReference type="InterPro" id="IPR050709">
    <property type="entry name" value="Biotin_Carboxyl_Carrier/Decarb"/>
</dbReference>
<dbReference type="InterPro" id="IPR001249">
    <property type="entry name" value="AcCoA_biotinCC"/>
</dbReference>
<accession>A0A446CAK1</accession>
<proteinExistence type="predicted"/>
<keyword evidence="4" id="KW-0444">Lipid biosynthesis</keyword>
<dbReference type="InterPro" id="IPR000089">
    <property type="entry name" value="Biotin_lipoyl"/>
</dbReference>
<organism evidence="7 8">
    <name type="scientific">Achromobacter agilis</name>
    <dbReference type="NCBI Taxonomy" id="1353888"/>
    <lineage>
        <taxon>Bacteria</taxon>
        <taxon>Pseudomonadati</taxon>
        <taxon>Pseudomonadota</taxon>
        <taxon>Betaproteobacteria</taxon>
        <taxon>Burkholderiales</taxon>
        <taxon>Alcaligenaceae</taxon>
        <taxon>Achromobacter</taxon>
    </lineage>
</organism>
<dbReference type="Proteomes" id="UP000289184">
    <property type="component" value="Unassembled WGS sequence"/>
</dbReference>
<keyword evidence="8" id="KW-1185">Reference proteome</keyword>
<comment type="pathway">
    <text evidence="4">Lipid metabolism; fatty acid biosynthesis.</text>
</comment>
<keyword evidence="4" id="KW-0276">Fatty acid metabolism</keyword>
<evidence type="ECO:0000313" key="8">
    <source>
        <dbReference type="Proteomes" id="UP000289184"/>
    </source>
</evidence>
<dbReference type="EMBL" id="UFQB01000006">
    <property type="protein sequence ID" value="SSW64938.1"/>
    <property type="molecule type" value="Genomic_DNA"/>
</dbReference>
<evidence type="ECO:0000313" key="7">
    <source>
        <dbReference type="EMBL" id="SSW64938.1"/>
    </source>
</evidence>
<dbReference type="PRINTS" id="PR01071">
    <property type="entry name" value="ACOABIOTINCC"/>
</dbReference>
<dbReference type="GO" id="GO:0009317">
    <property type="term" value="C:acetyl-CoA carboxylase complex"/>
    <property type="evidence" value="ECO:0007669"/>
    <property type="project" value="InterPro"/>
</dbReference>
<evidence type="ECO:0000256" key="4">
    <source>
        <dbReference type="RuleBase" id="RU364072"/>
    </source>
</evidence>
<dbReference type="GO" id="GO:0006633">
    <property type="term" value="P:fatty acid biosynthetic process"/>
    <property type="evidence" value="ECO:0007669"/>
    <property type="project" value="UniProtKB-UniPathway"/>
</dbReference>
<dbReference type="PANTHER" id="PTHR45266">
    <property type="entry name" value="OXALOACETATE DECARBOXYLASE ALPHA CHAIN"/>
    <property type="match status" value="1"/>
</dbReference>
<dbReference type="Pfam" id="PF00364">
    <property type="entry name" value="Biotin_lipoyl"/>
    <property type="match status" value="1"/>
</dbReference>
<evidence type="ECO:0000256" key="1">
    <source>
        <dbReference type="ARBA" id="ARBA00003761"/>
    </source>
</evidence>
<keyword evidence="3 4" id="KW-0092">Biotin</keyword>
<dbReference type="UniPathway" id="UPA00094"/>
<comment type="function">
    <text evidence="1 4">This protein is a component of the acetyl coenzyme A carboxylase complex; first, biotin carboxylase catalyzes the carboxylation of the carrier protein and then the transcarboxylase transfers the carboxyl group to form malonyl-CoA.</text>
</comment>
<dbReference type="AlphaFoldDB" id="A0A446CAK1"/>
<dbReference type="GO" id="GO:0003989">
    <property type="term" value="F:acetyl-CoA carboxylase activity"/>
    <property type="evidence" value="ECO:0007669"/>
    <property type="project" value="InterPro"/>
</dbReference>
<evidence type="ECO:0000259" key="6">
    <source>
        <dbReference type="PROSITE" id="PS50968"/>
    </source>
</evidence>
<feature type="compositionally biased region" description="Pro residues" evidence="5">
    <location>
        <begin position="44"/>
        <end position="55"/>
    </location>
</feature>
<feature type="compositionally biased region" description="Low complexity" evidence="5">
    <location>
        <begin position="56"/>
        <end position="70"/>
    </location>
</feature>
<feature type="domain" description="Lipoyl-binding" evidence="6">
    <location>
        <begin position="69"/>
        <end position="145"/>
    </location>
</feature>
<evidence type="ECO:0000256" key="2">
    <source>
        <dbReference type="ARBA" id="ARBA00017562"/>
    </source>
</evidence>
<dbReference type="CDD" id="cd06850">
    <property type="entry name" value="biotinyl_domain"/>
    <property type="match status" value="1"/>
</dbReference>
<dbReference type="PANTHER" id="PTHR45266:SF3">
    <property type="entry name" value="OXALOACETATE DECARBOXYLASE ALPHA CHAIN"/>
    <property type="match status" value="1"/>
</dbReference>